<feature type="compositionally biased region" description="Basic and acidic residues" evidence="1">
    <location>
        <begin position="188"/>
        <end position="203"/>
    </location>
</feature>
<dbReference type="Proteomes" id="UP001153269">
    <property type="component" value="Unassembled WGS sequence"/>
</dbReference>
<evidence type="ECO:0000313" key="3">
    <source>
        <dbReference type="Proteomes" id="UP001153269"/>
    </source>
</evidence>
<evidence type="ECO:0000256" key="1">
    <source>
        <dbReference type="SAM" id="MobiDB-lite"/>
    </source>
</evidence>
<comment type="caution">
    <text evidence="2">The sequence shown here is derived from an EMBL/GenBank/DDBJ whole genome shotgun (WGS) entry which is preliminary data.</text>
</comment>
<accession>A0A9N7Y6A1</accession>
<feature type="compositionally biased region" description="Low complexity" evidence="1">
    <location>
        <begin position="205"/>
        <end position="214"/>
    </location>
</feature>
<name>A0A9N7Y6A1_PLEPL</name>
<evidence type="ECO:0000313" key="2">
    <source>
        <dbReference type="EMBL" id="CAB1412939.1"/>
    </source>
</evidence>
<dbReference type="EMBL" id="CADEAL010000026">
    <property type="protein sequence ID" value="CAB1412939.1"/>
    <property type="molecule type" value="Genomic_DNA"/>
</dbReference>
<dbReference type="AlphaFoldDB" id="A0A9N7Y6A1"/>
<keyword evidence="3" id="KW-1185">Reference proteome</keyword>
<organism evidence="2 3">
    <name type="scientific">Pleuronectes platessa</name>
    <name type="common">European plaice</name>
    <dbReference type="NCBI Taxonomy" id="8262"/>
    <lineage>
        <taxon>Eukaryota</taxon>
        <taxon>Metazoa</taxon>
        <taxon>Chordata</taxon>
        <taxon>Craniata</taxon>
        <taxon>Vertebrata</taxon>
        <taxon>Euteleostomi</taxon>
        <taxon>Actinopterygii</taxon>
        <taxon>Neopterygii</taxon>
        <taxon>Teleostei</taxon>
        <taxon>Neoteleostei</taxon>
        <taxon>Acanthomorphata</taxon>
        <taxon>Carangaria</taxon>
        <taxon>Pleuronectiformes</taxon>
        <taxon>Pleuronectoidei</taxon>
        <taxon>Pleuronectidae</taxon>
        <taxon>Pleuronectes</taxon>
    </lineage>
</organism>
<protein>
    <submittedName>
        <fullName evidence="2">Uncharacterized protein</fullName>
    </submittedName>
</protein>
<feature type="region of interest" description="Disordered" evidence="1">
    <location>
        <begin position="188"/>
        <end position="214"/>
    </location>
</feature>
<sequence length="281" mass="31049">MFADKTKEESCSCTCACQENIPHHCPGFSEAAFKRSSQGLSAMHQADTDSSSSSTTPGFVHLCNMHPHNHHNHYHPILTSTLMCTLSKRLSLLILTPSANQARRKQKEQKDKVASPFLTSFRDFSVRLLFPVQSAEGLPFILEIQFVSLSCAAVPPFLLLVPCRKRGSVQNIPFFYSAVPVDTRLHAVDDGDKEGDRKQREDASSLDLFSSSPPSPLVLRSHTLKQAHEGRRQSLPGSDVCVFAPRLLTSSFPPCSLPLFVSACCRPSLLVPLSVARWFTL</sequence>
<gene>
    <name evidence="2" type="ORF">PLEPLA_LOCUS635</name>
</gene>
<proteinExistence type="predicted"/>
<reference evidence="2" key="1">
    <citation type="submission" date="2020-03" db="EMBL/GenBank/DDBJ databases">
        <authorList>
            <person name="Weist P."/>
        </authorList>
    </citation>
    <scope>NUCLEOTIDE SEQUENCE</scope>
</reference>